<comment type="similarity">
    <text evidence="1">Belongs to the ROK (NagC/XylR) family.</text>
</comment>
<dbReference type="PANTHER" id="PTHR18964:SF149">
    <property type="entry name" value="BIFUNCTIONAL UDP-N-ACETYLGLUCOSAMINE 2-EPIMERASE_N-ACETYLMANNOSAMINE KINASE"/>
    <property type="match status" value="1"/>
</dbReference>
<reference evidence="2 3" key="1">
    <citation type="submission" date="2020-08" db="EMBL/GenBank/DDBJ databases">
        <title>Genomic Encyclopedia of Type Strains, Phase IV (KMG-V): Genome sequencing to study the core and pangenomes of soil and plant-associated prokaryotes.</title>
        <authorList>
            <person name="Whitman W."/>
        </authorList>
    </citation>
    <scope>NUCLEOTIDE SEQUENCE [LARGE SCALE GENOMIC DNA]</scope>
    <source>
        <strain evidence="2 3">X5P2</strain>
    </source>
</reference>
<protein>
    <submittedName>
        <fullName evidence="2">Glucokinase</fullName>
        <ecNumber evidence="2">2.7.1.2</ecNumber>
    </submittedName>
</protein>
<proteinExistence type="inferred from homology"/>
<evidence type="ECO:0000256" key="1">
    <source>
        <dbReference type="ARBA" id="ARBA00006479"/>
    </source>
</evidence>
<dbReference type="Pfam" id="PF00480">
    <property type="entry name" value="ROK"/>
    <property type="match status" value="1"/>
</dbReference>
<organism evidence="2 3">
    <name type="scientific">Tunturiibacter gelidiferens</name>
    <dbReference type="NCBI Taxonomy" id="3069689"/>
    <lineage>
        <taxon>Bacteria</taxon>
        <taxon>Pseudomonadati</taxon>
        <taxon>Acidobacteriota</taxon>
        <taxon>Terriglobia</taxon>
        <taxon>Terriglobales</taxon>
        <taxon>Acidobacteriaceae</taxon>
        <taxon>Tunturiibacter</taxon>
    </lineage>
</organism>
<dbReference type="InterPro" id="IPR000600">
    <property type="entry name" value="ROK"/>
</dbReference>
<dbReference type="Proteomes" id="UP000535182">
    <property type="component" value="Unassembled WGS sequence"/>
</dbReference>
<dbReference type="InterPro" id="IPR043129">
    <property type="entry name" value="ATPase_NBD"/>
</dbReference>
<dbReference type="Gene3D" id="3.30.420.40">
    <property type="match status" value="2"/>
</dbReference>
<evidence type="ECO:0000313" key="3">
    <source>
        <dbReference type="Proteomes" id="UP000535182"/>
    </source>
</evidence>
<dbReference type="EMBL" id="JACHEB010000002">
    <property type="protein sequence ID" value="MBB5327286.1"/>
    <property type="molecule type" value="Genomic_DNA"/>
</dbReference>
<dbReference type="SUPFAM" id="SSF53067">
    <property type="entry name" value="Actin-like ATPase domain"/>
    <property type="match status" value="1"/>
</dbReference>
<keyword evidence="2" id="KW-0808">Transferase</keyword>
<accession>A0A9X0QB43</accession>
<dbReference type="PANTHER" id="PTHR18964">
    <property type="entry name" value="ROK (REPRESSOR, ORF, KINASE) FAMILY"/>
    <property type="match status" value="1"/>
</dbReference>
<dbReference type="GO" id="GO:0004340">
    <property type="term" value="F:glucokinase activity"/>
    <property type="evidence" value="ECO:0007669"/>
    <property type="project" value="UniProtKB-EC"/>
</dbReference>
<name>A0A9X0QB43_9BACT</name>
<dbReference type="AlphaFoldDB" id="A0A9X0QB43"/>
<comment type="caution">
    <text evidence="2">The sequence shown here is derived from an EMBL/GenBank/DDBJ whole genome shotgun (WGS) entry which is preliminary data.</text>
</comment>
<gene>
    <name evidence="2" type="ORF">HDF14_000891</name>
</gene>
<sequence>MSAPTVANVISDLDDLGLIQWIGEGVSGGGRPPENLRFNAEYGCLAGVDVTVDALRILLTDLNGTLLEEQNEALPKEARSPDDVIGVLRNSLKAIMQRRNLPSKKLVAMTVGVAGITNAKDGIVVSVSDSSTWRNVALRNLLKEHFACALFVENDTNLAALGEHFRGVAQAEESFVFIGIGSGVGAGIFLNGQIVHGASWSAGEIGYLRVPNVSSMQPSLYDFGALEQVLGGPGILRSWNAVSSKSGQKTKLRKASKVFDLALEGDPLAQKIALQRARLLKDVILNLSLILNPNLFVVGGDLGAHAALLEPTMEMLQKSEVAVASVLPSSLGNSAVAWGGIAVSMRNSEQTLLGN</sequence>
<keyword evidence="3" id="KW-1185">Reference proteome</keyword>
<evidence type="ECO:0000313" key="2">
    <source>
        <dbReference type="EMBL" id="MBB5327286.1"/>
    </source>
</evidence>
<dbReference type="EC" id="2.7.1.2" evidence="2"/>
<dbReference type="RefSeq" id="WP_183973872.1">
    <property type="nucleotide sequence ID" value="NZ_JACHEB010000002.1"/>
</dbReference>